<proteinExistence type="predicted"/>
<dbReference type="InterPro" id="IPR010982">
    <property type="entry name" value="Lambda_DNA-bd_dom_sf"/>
</dbReference>
<evidence type="ECO:0000313" key="3">
    <source>
        <dbReference type="Proteomes" id="UP000214684"/>
    </source>
</evidence>
<dbReference type="OrthoDB" id="9804491at2"/>
<dbReference type="Pfam" id="PF13274">
    <property type="entry name" value="SocA_Panacea"/>
    <property type="match status" value="1"/>
</dbReference>
<accession>A0A227PDK6</accession>
<protein>
    <recommendedName>
        <fullName evidence="1">Antitoxin SocA-like Panacea domain-containing protein</fullName>
    </recommendedName>
</protein>
<organism evidence="2 3">
    <name type="scientific">Flavobacterium araucananum</name>
    <dbReference type="NCBI Taxonomy" id="946678"/>
    <lineage>
        <taxon>Bacteria</taxon>
        <taxon>Pseudomonadati</taxon>
        <taxon>Bacteroidota</taxon>
        <taxon>Flavobacteriia</taxon>
        <taxon>Flavobacteriales</taxon>
        <taxon>Flavobacteriaceae</taxon>
        <taxon>Flavobacterium</taxon>
    </lineage>
</organism>
<feature type="domain" description="Antitoxin SocA-like Panacea" evidence="1">
    <location>
        <begin position="204"/>
        <end position="314"/>
    </location>
</feature>
<dbReference type="EMBL" id="MUGS01000007">
    <property type="protein sequence ID" value="OXG07990.1"/>
    <property type="molecule type" value="Genomic_DNA"/>
</dbReference>
<dbReference type="GO" id="GO:0003677">
    <property type="term" value="F:DNA binding"/>
    <property type="evidence" value="ECO:0007669"/>
    <property type="project" value="InterPro"/>
</dbReference>
<reference evidence="2 3" key="1">
    <citation type="submission" date="2016-11" db="EMBL/GenBank/DDBJ databases">
        <title>Whole genomes of Flavobacteriaceae.</title>
        <authorList>
            <person name="Stine C."/>
            <person name="Li C."/>
            <person name="Tadesse D."/>
        </authorList>
    </citation>
    <scope>NUCLEOTIDE SEQUENCE [LARGE SCALE GENOMIC DNA]</scope>
    <source>
        <strain evidence="2 3">DSM 24704</strain>
    </source>
</reference>
<sequence>MRSPFTGNEMTLVKEKRNLIFRKEEFTYTHHSYLCEESKESFTDTELDTLNLTQVYNQYLDKYNLPFPEEIISIRKKYSLPANKMGLSLGFGVNTYRNYENGEVPSLANAKLIQLARNPKSFKLLVEESQGIFGDAEKKDLLEYIDDLIQKERKNHFSIDFQNYILGDSNPDIYTGYKSPSLEKLAEMIVYFTQQLNPLKTVMNKLLFYADFLNFKKTSFSISGTRYVAIDYGPVPNNFQTIFETLQRDNNFKIKTIDYGNGYYGEEFKPIENRIFNPDYFTEIEINTLEDIVRRFNGMSRNEIVKLSHDEEGWIKNYEDGKKLIEYHYGFELKHV</sequence>
<dbReference type="RefSeq" id="WP_089478781.1">
    <property type="nucleotide sequence ID" value="NZ_MUGS01000007.1"/>
</dbReference>
<keyword evidence="3" id="KW-1185">Reference proteome</keyword>
<dbReference type="InterPro" id="IPR025272">
    <property type="entry name" value="SocA_Panacea"/>
</dbReference>
<name>A0A227PDK6_9FLAO</name>
<dbReference type="AlphaFoldDB" id="A0A227PDK6"/>
<gene>
    <name evidence="2" type="ORF">B0A64_06860</name>
</gene>
<dbReference type="Proteomes" id="UP000214684">
    <property type="component" value="Unassembled WGS sequence"/>
</dbReference>
<dbReference type="Gene3D" id="1.10.260.40">
    <property type="entry name" value="lambda repressor-like DNA-binding domains"/>
    <property type="match status" value="1"/>
</dbReference>
<evidence type="ECO:0000259" key="1">
    <source>
        <dbReference type="Pfam" id="PF13274"/>
    </source>
</evidence>
<comment type="caution">
    <text evidence="2">The sequence shown here is derived from an EMBL/GenBank/DDBJ whole genome shotgun (WGS) entry which is preliminary data.</text>
</comment>
<evidence type="ECO:0000313" key="2">
    <source>
        <dbReference type="EMBL" id="OXG07990.1"/>
    </source>
</evidence>